<proteinExistence type="predicted"/>
<keyword evidence="5" id="KW-0489">Methyltransferase</keyword>
<dbReference type="GO" id="GO:0008270">
    <property type="term" value="F:zinc ion binding"/>
    <property type="evidence" value="ECO:0007669"/>
    <property type="project" value="InterPro"/>
</dbReference>
<evidence type="ECO:0000256" key="3">
    <source>
        <dbReference type="ARBA" id="ARBA00022833"/>
    </source>
</evidence>
<dbReference type="Proteomes" id="UP000186851">
    <property type="component" value="Chromosome"/>
</dbReference>
<protein>
    <submittedName>
        <fullName evidence="5">Methionine synthase</fullName>
        <ecNumber evidence="5">2.1.1.13</ecNumber>
    </submittedName>
</protein>
<dbReference type="KEGG" id="oyw:OdinLCB4_000285"/>
<dbReference type="SUPFAM" id="SSF51726">
    <property type="entry name" value="UROD/MetE-like"/>
    <property type="match status" value="1"/>
</dbReference>
<evidence type="ECO:0000313" key="6">
    <source>
        <dbReference type="Proteomes" id="UP000186851"/>
    </source>
</evidence>
<evidence type="ECO:0000256" key="2">
    <source>
        <dbReference type="ARBA" id="ARBA00022723"/>
    </source>
</evidence>
<reference evidence="5" key="1">
    <citation type="journal article" date="2017" name="Nature">
        <title>Asgard archaea illuminate the origin of eukaryotic cellular complexity.</title>
        <authorList>
            <person name="Zaremba-Niedzwiedzka K."/>
            <person name="Caceres E.F."/>
            <person name="Saw J.H."/>
            <person name="Backstrom D."/>
            <person name="Juzokaite L."/>
            <person name="Vancaester E."/>
            <person name="Seitz K.W."/>
            <person name="Anantharaman K."/>
            <person name="Starnawski P."/>
            <person name="Kjeldsen K.U."/>
            <person name="Scott M.B."/>
            <person name="Nunoura T."/>
            <person name="Banfield J.F."/>
            <person name="Schramm A."/>
            <person name="Baker B.J."/>
            <person name="Spang A."/>
            <person name="Ettema T.J.G."/>
        </authorList>
    </citation>
    <scope>NUCLEOTIDE SEQUENCE</scope>
    <source>
        <strain evidence="5">LCB_4</strain>
    </source>
</reference>
<dbReference type="Gene3D" id="3.20.20.210">
    <property type="match status" value="1"/>
</dbReference>
<accession>A0AAF0D2B6</accession>
<dbReference type="GO" id="GO:0003871">
    <property type="term" value="F:5-methyltetrahydropteroyltriglutamate-homocysteine S-methyltransferase activity"/>
    <property type="evidence" value="ECO:0007669"/>
    <property type="project" value="InterPro"/>
</dbReference>
<dbReference type="GO" id="GO:0008705">
    <property type="term" value="F:methionine synthase activity"/>
    <property type="evidence" value="ECO:0007669"/>
    <property type="project" value="UniProtKB-EC"/>
</dbReference>
<keyword evidence="3" id="KW-0862">Zinc</keyword>
<keyword evidence="2" id="KW-0479">Metal-binding</keyword>
<evidence type="ECO:0000259" key="4">
    <source>
        <dbReference type="Pfam" id="PF01717"/>
    </source>
</evidence>
<sequence>MLKTLKPLLKTVIGSYPVNGLTGLEAVKNAVEKQLKAGVELVSDGQTRRDMISYFTDHIPGFLIQDKQAKIVDKINPPEKTPILEDLVYASSFLKEGCFLKAIITGPVTLVASAKIDKSSPYHGFLDQKLYVDLGEALKREAELLLKSGAAFLQIDEPFYSVGAPIELGKLAIKIITENVKVPVGLHVCGDIRKVFSRLVSIEGVDVLSLEFAASPSNFTVINKQDLEKYDKILGVGCVNSQSSIVESVSSIKEILVKASSILNSNNFIVHPDCGLRLLPGEVAYSKLVNMGVAVSELTLIS</sequence>
<comment type="cofactor">
    <cofactor evidence="1">
        <name>Zn(2+)</name>
        <dbReference type="ChEBI" id="CHEBI:29105"/>
    </cofactor>
</comment>
<dbReference type="EC" id="2.1.1.13" evidence="5"/>
<organism evidence="5 6">
    <name type="scientific">Odinarchaeota yellowstonii (strain LCB_4)</name>
    <dbReference type="NCBI Taxonomy" id="1841599"/>
    <lineage>
        <taxon>Archaea</taxon>
        <taxon>Promethearchaeati</taxon>
        <taxon>Candidatus Odinarchaeota</taxon>
        <taxon>Candidatus Odinarchaeia</taxon>
        <taxon>Candidatus Odinarchaeales</taxon>
        <taxon>Candidatus Odinarchaeaceae</taxon>
        <taxon>Candidatus Odinarchaeum</taxon>
    </lineage>
</organism>
<dbReference type="InterPro" id="IPR038071">
    <property type="entry name" value="UROD/MetE-like_sf"/>
</dbReference>
<keyword evidence="5" id="KW-0808">Transferase</keyword>
<reference evidence="5" key="2">
    <citation type="journal article" date="2022" name="Nat. Microbiol.">
        <title>A closed Candidatus Odinarchaeum chromosome exposes Asgard archaeal viruses.</title>
        <authorList>
            <person name="Tamarit D."/>
            <person name="Caceres E.F."/>
            <person name="Krupovic M."/>
            <person name="Nijland R."/>
            <person name="Eme L."/>
            <person name="Robinson N.P."/>
            <person name="Ettema T.J.G."/>
        </authorList>
    </citation>
    <scope>NUCLEOTIDE SEQUENCE</scope>
    <source>
        <strain evidence="5">LCB_4</strain>
    </source>
</reference>
<dbReference type="GO" id="GO:0032259">
    <property type="term" value="P:methylation"/>
    <property type="evidence" value="ECO:0007669"/>
    <property type="project" value="UniProtKB-KW"/>
</dbReference>
<dbReference type="AlphaFoldDB" id="A0AAF0D2B6"/>
<dbReference type="EMBL" id="CP091871">
    <property type="protein sequence ID" value="WEU40408.1"/>
    <property type="molecule type" value="Genomic_DNA"/>
</dbReference>
<name>A0AAF0D2B6_ODILC</name>
<evidence type="ECO:0000313" key="5">
    <source>
        <dbReference type="EMBL" id="WEU40408.1"/>
    </source>
</evidence>
<dbReference type="InterPro" id="IPR002629">
    <property type="entry name" value="Met_Synth_C/arc"/>
</dbReference>
<evidence type="ECO:0000256" key="1">
    <source>
        <dbReference type="ARBA" id="ARBA00001947"/>
    </source>
</evidence>
<dbReference type="PANTHER" id="PTHR30519">
    <property type="entry name" value="5-METHYLTETRAHYDROPTEROYLTRIGLUTAMATE--HOMOCYSTEINE METHYLTRANSFERASE"/>
    <property type="match status" value="1"/>
</dbReference>
<gene>
    <name evidence="5" type="ORF">OdinLCB4_000285</name>
</gene>
<feature type="domain" description="Cobalamin-independent methionine synthase MetE C-terminal/archaeal" evidence="4">
    <location>
        <begin position="26"/>
        <end position="292"/>
    </location>
</feature>
<dbReference type="NCBIfam" id="NF002119">
    <property type="entry name" value="PRK00957.1"/>
    <property type="match status" value="1"/>
</dbReference>
<dbReference type="Pfam" id="PF01717">
    <property type="entry name" value="Meth_synt_2"/>
    <property type="match status" value="1"/>
</dbReference>